<feature type="region of interest" description="Disordered" evidence="1">
    <location>
        <begin position="235"/>
        <end position="254"/>
    </location>
</feature>
<feature type="signal peptide" evidence="2">
    <location>
        <begin position="1"/>
        <end position="21"/>
    </location>
</feature>
<evidence type="ECO:0000256" key="2">
    <source>
        <dbReference type="SAM" id="SignalP"/>
    </source>
</evidence>
<feature type="chain" id="PRO_5012961463" description="SEA domain-containing protein" evidence="2">
    <location>
        <begin position="22"/>
        <end position="416"/>
    </location>
</feature>
<dbReference type="AlphaFoldDB" id="A0A1Z5JG30"/>
<dbReference type="InterPro" id="IPR046172">
    <property type="entry name" value="DUF6174"/>
</dbReference>
<dbReference type="EMBL" id="BDSP01000060">
    <property type="protein sequence ID" value="GAX12963.1"/>
    <property type="molecule type" value="Genomic_DNA"/>
</dbReference>
<evidence type="ECO:0000313" key="4">
    <source>
        <dbReference type="Proteomes" id="UP000198406"/>
    </source>
</evidence>
<protein>
    <recommendedName>
        <fullName evidence="5">SEA domain-containing protein</fullName>
    </recommendedName>
</protein>
<feature type="region of interest" description="Disordered" evidence="1">
    <location>
        <begin position="149"/>
        <end position="196"/>
    </location>
</feature>
<dbReference type="InParanoid" id="A0A1Z5JG30"/>
<comment type="caution">
    <text evidence="3">The sequence shown here is derived from an EMBL/GenBank/DDBJ whole genome shotgun (WGS) entry which is preliminary data.</text>
</comment>
<keyword evidence="4" id="KW-1185">Reference proteome</keyword>
<proteinExistence type="predicted"/>
<dbReference type="Pfam" id="PF19671">
    <property type="entry name" value="DUF6174"/>
    <property type="match status" value="1"/>
</dbReference>
<organism evidence="3 4">
    <name type="scientific">Fistulifera solaris</name>
    <name type="common">Oleaginous diatom</name>
    <dbReference type="NCBI Taxonomy" id="1519565"/>
    <lineage>
        <taxon>Eukaryota</taxon>
        <taxon>Sar</taxon>
        <taxon>Stramenopiles</taxon>
        <taxon>Ochrophyta</taxon>
        <taxon>Bacillariophyta</taxon>
        <taxon>Bacillariophyceae</taxon>
        <taxon>Bacillariophycidae</taxon>
        <taxon>Naviculales</taxon>
        <taxon>Naviculaceae</taxon>
        <taxon>Fistulifera</taxon>
    </lineage>
</organism>
<gene>
    <name evidence="3" type="ORF">FisN_2Hh456</name>
</gene>
<reference evidence="3 4" key="1">
    <citation type="journal article" date="2015" name="Plant Cell">
        <title>Oil accumulation by the oleaginous diatom Fistulifera solaris as revealed by the genome and transcriptome.</title>
        <authorList>
            <person name="Tanaka T."/>
            <person name="Maeda Y."/>
            <person name="Veluchamy A."/>
            <person name="Tanaka M."/>
            <person name="Abida H."/>
            <person name="Marechal E."/>
            <person name="Bowler C."/>
            <person name="Muto M."/>
            <person name="Sunaga Y."/>
            <person name="Tanaka M."/>
            <person name="Yoshino T."/>
            <person name="Taniguchi T."/>
            <person name="Fukuda Y."/>
            <person name="Nemoto M."/>
            <person name="Matsumoto M."/>
            <person name="Wong P.S."/>
            <person name="Aburatani S."/>
            <person name="Fujibuchi W."/>
        </authorList>
    </citation>
    <scope>NUCLEOTIDE SEQUENCE [LARGE SCALE GENOMIC DNA]</scope>
    <source>
        <strain evidence="3 4">JPCC DA0580</strain>
    </source>
</reference>
<sequence length="416" mass="44671">MKNIVFLSIAVLLASATSSLGEVLELIDEPCQNYEETSAALQEAKAAWVDPQCYDFSYTFTGFQVGEPVPQAVQVRNGVAETGNKTMDDFFQMIESLCVEGCPAEGAARCEVEYALEGYPMNIFIDIDQYQPDNRRAYTIENFAFIECDGEEKPTDVPVTENPSEEPQETTAPSSAVLPGDEPTAIPTQGAPADETVTSIPTQMGTIDETTTISPTQMTPVDENATNSPTLVATTTSPTAISTTSSPIPINSTSDLESRSTVVLNGFRISLTPDQENSLDDTMLANVITDYLRGDLEKLDGFLDVRLVTMDEDVAGQAGRQAQPFESRMFFGEAFFDGEAPEESAVLEIQDAALSDNTGIQKALDDGGVDAVLVETEIYEKESLGTEDPAASGAVRSRCTHLLSLIAAAASLFVVV</sequence>
<accession>A0A1Z5JG30</accession>
<dbReference type="Proteomes" id="UP000198406">
    <property type="component" value="Unassembled WGS sequence"/>
</dbReference>
<keyword evidence="2" id="KW-0732">Signal</keyword>
<evidence type="ECO:0000313" key="3">
    <source>
        <dbReference type="EMBL" id="GAX12963.1"/>
    </source>
</evidence>
<evidence type="ECO:0008006" key="5">
    <source>
        <dbReference type="Google" id="ProtNLM"/>
    </source>
</evidence>
<name>A0A1Z5JG30_FISSO</name>
<evidence type="ECO:0000256" key="1">
    <source>
        <dbReference type="SAM" id="MobiDB-lite"/>
    </source>
</evidence>